<dbReference type="EMBL" id="QPIZ01000024">
    <property type="protein sequence ID" value="RCW30010.1"/>
    <property type="molecule type" value="Genomic_DNA"/>
</dbReference>
<comment type="caution">
    <text evidence="3">The sequence shown here is derived from an EMBL/GenBank/DDBJ whole genome shotgun (WGS) entry which is preliminary data.</text>
</comment>
<evidence type="ECO:0000256" key="2">
    <source>
        <dbReference type="SAM" id="SignalP"/>
    </source>
</evidence>
<proteinExistence type="predicted"/>
<feature type="signal peptide" evidence="2">
    <location>
        <begin position="1"/>
        <end position="20"/>
    </location>
</feature>
<organism evidence="3 4">
    <name type="scientific">Marinilabilia salmonicolor</name>
    <dbReference type="NCBI Taxonomy" id="989"/>
    <lineage>
        <taxon>Bacteria</taxon>
        <taxon>Pseudomonadati</taxon>
        <taxon>Bacteroidota</taxon>
        <taxon>Bacteroidia</taxon>
        <taxon>Marinilabiliales</taxon>
        <taxon>Marinilabiliaceae</taxon>
        <taxon>Marinilabilia</taxon>
    </lineage>
</organism>
<accession>A0A2T0X612</accession>
<evidence type="ECO:0000313" key="3">
    <source>
        <dbReference type="EMBL" id="RCW30010.1"/>
    </source>
</evidence>
<dbReference type="RefSeq" id="WP_106154433.1">
    <property type="nucleotide sequence ID" value="NZ_PVTS01000020.1"/>
</dbReference>
<gene>
    <name evidence="3" type="ORF">DFO77_12422</name>
</gene>
<evidence type="ECO:0000313" key="4">
    <source>
        <dbReference type="Proteomes" id="UP000252733"/>
    </source>
</evidence>
<reference evidence="3 4" key="1">
    <citation type="submission" date="2018-07" db="EMBL/GenBank/DDBJ databases">
        <title>Freshwater and sediment microbial communities from various areas in North America, analyzing microbe dynamics in response to fracking.</title>
        <authorList>
            <person name="Lamendella R."/>
        </authorList>
    </citation>
    <scope>NUCLEOTIDE SEQUENCE [LARGE SCALE GENOMIC DNA]</scope>
    <source>
        <strain evidence="3 4">160A</strain>
    </source>
</reference>
<feature type="compositionally biased region" description="Low complexity" evidence="1">
    <location>
        <begin position="40"/>
        <end position="54"/>
    </location>
</feature>
<dbReference type="InterPro" id="IPR025631">
    <property type="entry name" value="Porin_10"/>
</dbReference>
<sequence>MKKFIIIHIVFLALATSTFAQFIPSGNNQSGGGRGFPTMQQGGFQNGQNQNQNNSDEQEAGSQQPTVPSEVKNWRLVDDFSLSDTVVVDTVSTGFQIYNPIYQRSIANVFTGNLGAPAQSVIIEDMPVGNSFLFSRNLNYWLTSPEDWKYYNTRTPYTNLYYQHSGPKRRSEENVGVLFTQNINENVNVGFNYKLISSVGKYDGQQVDNRLFRLFSSYSGRKYEVHGSFFYGKTDQLNNGGIIDDNNILSPEDNEYDGPEYIPVYFTNASTRIDNYKLFINQKLKIGSVSIAVNDSVKEKTSLATASHTFEMDRYRRAYKIDDLASVFPEDESLWFYDRINNDPTQTKDTTYQTTYRNTIQLKFNEEANPFLQFGMRVYLMNEVERNRWPASTVAIEDTAGNPTGEFIYHKKKEQRTATAFGGQLFKNRGENFFYDAGLRVWFQGHKAGDSELTGGFNTRFRVARDTAGFFARGGLYLTSPDFFTEQYYSNHLSWDKRFDPEQTVRIHGGINIPTRRLQLTGEIRLLNDHIYWNEEALPEQTSEFLQLIQIKLKKHFQLWNLHSRNEVVYQLTSHDRIVPVPELSVFSSNYFENTLFQVLFFQLGFDVRYHTAYYAPDFMPATGQFHIQRERKTGNYPVVDPFVNFHLKRANIFVKYDHVNQGLMNSDYFHTIGYPINPGGLRFGVSWNFYD</sequence>
<keyword evidence="4" id="KW-1185">Reference proteome</keyword>
<dbReference type="Proteomes" id="UP000252733">
    <property type="component" value="Unassembled WGS sequence"/>
</dbReference>
<dbReference type="OrthoDB" id="1489309at2"/>
<protein>
    <submittedName>
        <fullName evidence="3">Putative beta-barrel porin</fullName>
    </submittedName>
</protein>
<evidence type="ECO:0000256" key="1">
    <source>
        <dbReference type="SAM" id="MobiDB-lite"/>
    </source>
</evidence>
<keyword evidence="2" id="KW-0732">Signal</keyword>
<dbReference type="STRING" id="1168289.GCA_000259075_02474"/>
<feature type="region of interest" description="Disordered" evidence="1">
    <location>
        <begin position="30"/>
        <end position="68"/>
    </location>
</feature>
<name>A0A2T0X612_9BACT</name>
<feature type="chain" id="PRO_5030056569" evidence="2">
    <location>
        <begin position="21"/>
        <end position="692"/>
    </location>
</feature>
<dbReference type="Pfam" id="PF14121">
    <property type="entry name" value="Porin_10"/>
    <property type="match status" value="1"/>
</dbReference>
<dbReference type="AlphaFoldDB" id="A0A2T0X612"/>